<dbReference type="AlphaFoldDB" id="A0A922I8W7"/>
<sequence length="79" mass="9547">MNLRSHRRHQHEIKFRIGKNYTLLLNESPTDRKSKQFKHPSINGKEMITIFQPILNDQNQQRRQLDFDVMSYSNSQFSQ</sequence>
<dbReference type="EMBL" id="ASGP02000001">
    <property type="protein sequence ID" value="KAH9527572.1"/>
    <property type="molecule type" value="Genomic_DNA"/>
</dbReference>
<gene>
    <name evidence="1" type="ORF">DERF_001581</name>
</gene>
<evidence type="ECO:0000313" key="2">
    <source>
        <dbReference type="Proteomes" id="UP000790347"/>
    </source>
</evidence>
<comment type="caution">
    <text evidence="1">The sequence shown here is derived from an EMBL/GenBank/DDBJ whole genome shotgun (WGS) entry which is preliminary data.</text>
</comment>
<reference evidence="1" key="1">
    <citation type="submission" date="2013-05" db="EMBL/GenBank/DDBJ databases">
        <authorList>
            <person name="Yim A.K.Y."/>
            <person name="Chan T.F."/>
            <person name="Ji K.M."/>
            <person name="Liu X.Y."/>
            <person name="Zhou J.W."/>
            <person name="Li R.Q."/>
            <person name="Yang K.Y."/>
            <person name="Li J."/>
            <person name="Li M."/>
            <person name="Law P.T.W."/>
            <person name="Wu Y.L."/>
            <person name="Cai Z.L."/>
            <person name="Qin H."/>
            <person name="Bao Y."/>
            <person name="Leung R.K.K."/>
            <person name="Ng P.K.S."/>
            <person name="Zou J."/>
            <person name="Zhong X.J."/>
            <person name="Ran P.X."/>
            <person name="Zhong N.S."/>
            <person name="Liu Z.G."/>
            <person name="Tsui S.K.W."/>
        </authorList>
    </citation>
    <scope>NUCLEOTIDE SEQUENCE</scope>
    <source>
        <strain evidence="1">Derf</strain>
        <tissue evidence="1">Whole organism</tissue>
    </source>
</reference>
<organism evidence="1 2">
    <name type="scientific">Dermatophagoides farinae</name>
    <name type="common">American house dust mite</name>
    <dbReference type="NCBI Taxonomy" id="6954"/>
    <lineage>
        <taxon>Eukaryota</taxon>
        <taxon>Metazoa</taxon>
        <taxon>Ecdysozoa</taxon>
        <taxon>Arthropoda</taxon>
        <taxon>Chelicerata</taxon>
        <taxon>Arachnida</taxon>
        <taxon>Acari</taxon>
        <taxon>Acariformes</taxon>
        <taxon>Sarcoptiformes</taxon>
        <taxon>Astigmata</taxon>
        <taxon>Psoroptidia</taxon>
        <taxon>Analgoidea</taxon>
        <taxon>Pyroglyphidae</taxon>
        <taxon>Dermatophagoidinae</taxon>
        <taxon>Dermatophagoides</taxon>
    </lineage>
</organism>
<proteinExistence type="predicted"/>
<name>A0A922I8W7_DERFA</name>
<evidence type="ECO:0000313" key="1">
    <source>
        <dbReference type="EMBL" id="KAH9527572.1"/>
    </source>
</evidence>
<keyword evidence="2" id="KW-1185">Reference proteome</keyword>
<protein>
    <submittedName>
        <fullName evidence="1">Uncharacterized protein</fullName>
    </submittedName>
</protein>
<reference evidence="1" key="2">
    <citation type="journal article" date="2022" name="Res Sq">
        <title>Comparative Genomics Reveals Insights into the Divergent Evolution of Astigmatic Mites and Household Pest Adaptations.</title>
        <authorList>
            <person name="Xiong Q."/>
            <person name="Wan A.T.-Y."/>
            <person name="Liu X.-Y."/>
            <person name="Fung C.S.-H."/>
            <person name="Xiao X."/>
            <person name="Malainual N."/>
            <person name="Hou J."/>
            <person name="Wang L."/>
            <person name="Wang M."/>
            <person name="Yang K."/>
            <person name="Cui Y."/>
            <person name="Leung E."/>
            <person name="Nong W."/>
            <person name="Shin S.-K."/>
            <person name="Au S."/>
            <person name="Jeong K.Y."/>
            <person name="Chew F.T."/>
            <person name="Hui J."/>
            <person name="Leung T.F."/>
            <person name="Tungtrongchitr A."/>
            <person name="Zhong N."/>
            <person name="Liu Z."/>
            <person name="Tsui S."/>
        </authorList>
    </citation>
    <scope>NUCLEOTIDE SEQUENCE</scope>
    <source>
        <strain evidence="1">Derf</strain>
        <tissue evidence="1">Whole organism</tissue>
    </source>
</reference>
<accession>A0A922I8W7</accession>
<dbReference type="Proteomes" id="UP000790347">
    <property type="component" value="Unassembled WGS sequence"/>
</dbReference>